<evidence type="ECO:0000313" key="1">
    <source>
        <dbReference type="EMBL" id="GAA2196119.1"/>
    </source>
</evidence>
<dbReference type="EMBL" id="BAAAOQ010000008">
    <property type="protein sequence ID" value="GAA2196119.1"/>
    <property type="molecule type" value="Genomic_DNA"/>
</dbReference>
<dbReference type="Proteomes" id="UP001501391">
    <property type="component" value="Unassembled WGS sequence"/>
</dbReference>
<organism evidence="1 2">
    <name type="scientific">Streptomyces bangladeshensis</name>
    <dbReference type="NCBI Taxonomy" id="295352"/>
    <lineage>
        <taxon>Bacteria</taxon>
        <taxon>Bacillati</taxon>
        <taxon>Actinomycetota</taxon>
        <taxon>Actinomycetes</taxon>
        <taxon>Kitasatosporales</taxon>
        <taxon>Streptomycetaceae</taxon>
        <taxon>Streptomyces</taxon>
    </lineage>
</organism>
<accession>A0ABN3BHS7</accession>
<protein>
    <submittedName>
        <fullName evidence="1">Uncharacterized protein</fullName>
    </submittedName>
</protein>
<keyword evidence="2" id="KW-1185">Reference proteome</keyword>
<evidence type="ECO:0000313" key="2">
    <source>
        <dbReference type="Proteomes" id="UP001501391"/>
    </source>
</evidence>
<gene>
    <name evidence="1" type="ORF">GCM10009787_29050</name>
</gene>
<comment type="caution">
    <text evidence="1">The sequence shown here is derived from an EMBL/GenBank/DDBJ whole genome shotgun (WGS) entry which is preliminary data.</text>
</comment>
<name>A0ABN3BHS7_9ACTN</name>
<sequence>MVRAHDGPPAIPSFPTWLMGIVAEGSAHPKREFAWWTPLSRVLGSVVAGQVCQGFTQAPGASVNAETSEGS</sequence>
<proteinExistence type="predicted"/>
<reference evidence="1 2" key="1">
    <citation type="journal article" date="2019" name="Int. J. Syst. Evol. Microbiol.">
        <title>The Global Catalogue of Microorganisms (GCM) 10K type strain sequencing project: providing services to taxonomists for standard genome sequencing and annotation.</title>
        <authorList>
            <consortium name="The Broad Institute Genomics Platform"/>
            <consortium name="The Broad Institute Genome Sequencing Center for Infectious Disease"/>
            <person name="Wu L."/>
            <person name="Ma J."/>
        </authorList>
    </citation>
    <scope>NUCLEOTIDE SEQUENCE [LARGE SCALE GENOMIC DNA]</scope>
    <source>
        <strain evidence="1 2">JCM 14924</strain>
    </source>
</reference>